<name>A0ABW3IKA3_9FLAO</name>
<gene>
    <name evidence="2" type="ORF">ACFQ1G_14200</name>
</gene>
<evidence type="ECO:0000313" key="3">
    <source>
        <dbReference type="Proteomes" id="UP001597100"/>
    </source>
</evidence>
<dbReference type="Pfam" id="PF00535">
    <property type="entry name" value="Glycos_transf_2"/>
    <property type="match status" value="1"/>
</dbReference>
<dbReference type="Gene3D" id="3.90.550.10">
    <property type="entry name" value="Spore Coat Polysaccharide Biosynthesis Protein SpsA, Chain A"/>
    <property type="match status" value="1"/>
</dbReference>
<comment type="caution">
    <text evidence="2">The sequence shown here is derived from an EMBL/GenBank/DDBJ whole genome shotgun (WGS) entry which is preliminary data.</text>
</comment>
<dbReference type="Proteomes" id="UP001597100">
    <property type="component" value="Unassembled WGS sequence"/>
</dbReference>
<dbReference type="SUPFAM" id="SSF53448">
    <property type="entry name" value="Nucleotide-diphospho-sugar transferases"/>
    <property type="match status" value="1"/>
</dbReference>
<proteinExistence type="predicted"/>
<reference evidence="3" key="1">
    <citation type="journal article" date="2019" name="Int. J. Syst. Evol. Microbiol.">
        <title>The Global Catalogue of Microorganisms (GCM) 10K type strain sequencing project: providing services to taxonomists for standard genome sequencing and annotation.</title>
        <authorList>
            <consortium name="The Broad Institute Genomics Platform"/>
            <consortium name="The Broad Institute Genome Sequencing Center for Infectious Disease"/>
            <person name="Wu L."/>
            <person name="Ma J."/>
        </authorList>
    </citation>
    <scope>NUCLEOTIDE SEQUENCE [LARGE SCALE GENOMIC DNA]</scope>
    <source>
        <strain evidence="3">CCUG 60898</strain>
    </source>
</reference>
<protein>
    <submittedName>
        <fullName evidence="2">Glycosyltransferase family 2 protein</fullName>
    </submittedName>
</protein>
<organism evidence="2 3">
    <name type="scientific">Salinimicrobium gaetbulicola</name>
    <dbReference type="NCBI Taxonomy" id="999702"/>
    <lineage>
        <taxon>Bacteria</taxon>
        <taxon>Pseudomonadati</taxon>
        <taxon>Bacteroidota</taxon>
        <taxon>Flavobacteriia</taxon>
        <taxon>Flavobacteriales</taxon>
        <taxon>Flavobacteriaceae</taxon>
        <taxon>Salinimicrobium</taxon>
    </lineage>
</organism>
<dbReference type="PANTHER" id="PTHR22916">
    <property type="entry name" value="GLYCOSYLTRANSFERASE"/>
    <property type="match status" value="1"/>
</dbReference>
<dbReference type="EMBL" id="JBHTJP010000035">
    <property type="protein sequence ID" value="MFD0977945.1"/>
    <property type="molecule type" value="Genomic_DNA"/>
</dbReference>
<dbReference type="RefSeq" id="WP_380740647.1">
    <property type="nucleotide sequence ID" value="NZ_JBHTJP010000035.1"/>
</dbReference>
<evidence type="ECO:0000313" key="2">
    <source>
        <dbReference type="EMBL" id="MFD0977945.1"/>
    </source>
</evidence>
<feature type="domain" description="Glycosyltransferase 2-like" evidence="1">
    <location>
        <begin position="15"/>
        <end position="124"/>
    </location>
</feature>
<sequence>MDLETADLSKTPKVSVIVPTFNRKDLLKEALDSIRAQTLKDWECIIVDDGSTDGTIPFLQDWVIKDQRFKYFSRPDYYLKGAASCRNYGLIQSKGRYIQWLDDDDLISKNKLEFQIRKLEEYSEEDCFATCSWDLYWTGKQIELKYLISEEEYLNSKSFFKKLFEKQSFIPASAYLIPRSITFSAGMWNQSLSLNDDAEYFTRILLHSKKLVMTGGCYVLYREHSNERISTRTDKKSLDSFLLSLHLIYSHLLSHHIKVPYYFKWKLKKVFLQYSHNSMDVLQMHYYFFRENGIDLRFPRLLNLRILFFKKIYPLYKKLIQRKVW</sequence>
<keyword evidence="3" id="KW-1185">Reference proteome</keyword>
<dbReference type="InterPro" id="IPR029044">
    <property type="entry name" value="Nucleotide-diphossugar_trans"/>
</dbReference>
<accession>A0ABW3IKA3</accession>
<dbReference type="InterPro" id="IPR001173">
    <property type="entry name" value="Glyco_trans_2-like"/>
</dbReference>
<evidence type="ECO:0000259" key="1">
    <source>
        <dbReference type="Pfam" id="PF00535"/>
    </source>
</evidence>
<dbReference type="PANTHER" id="PTHR22916:SF3">
    <property type="entry name" value="UDP-GLCNAC:BETAGAL BETA-1,3-N-ACETYLGLUCOSAMINYLTRANSFERASE-LIKE PROTEIN 1"/>
    <property type="match status" value="1"/>
</dbReference>
<dbReference type="CDD" id="cd00761">
    <property type="entry name" value="Glyco_tranf_GTA_type"/>
    <property type="match status" value="1"/>
</dbReference>